<organism evidence="2">
    <name type="scientific">Zea mays</name>
    <name type="common">Maize</name>
    <dbReference type="NCBI Taxonomy" id="4577"/>
    <lineage>
        <taxon>Eukaryota</taxon>
        <taxon>Viridiplantae</taxon>
        <taxon>Streptophyta</taxon>
        <taxon>Embryophyta</taxon>
        <taxon>Tracheophyta</taxon>
        <taxon>Spermatophyta</taxon>
        <taxon>Magnoliopsida</taxon>
        <taxon>Liliopsida</taxon>
        <taxon>Poales</taxon>
        <taxon>Poaceae</taxon>
        <taxon>PACMAD clade</taxon>
        <taxon>Panicoideae</taxon>
        <taxon>Andropogonodae</taxon>
        <taxon>Andropogoneae</taxon>
        <taxon>Tripsacinae</taxon>
        <taxon>Zea</taxon>
    </lineage>
</organism>
<dbReference type="InterPro" id="IPR011009">
    <property type="entry name" value="Kinase-like_dom_sf"/>
</dbReference>
<dbReference type="EMBL" id="CM007647">
    <property type="protein sequence ID" value="ONM01727.1"/>
    <property type="molecule type" value="Genomic_DNA"/>
</dbReference>
<proteinExistence type="predicted"/>
<evidence type="ECO:0000313" key="2">
    <source>
        <dbReference type="EMBL" id="ONM01727.1"/>
    </source>
</evidence>
<dbReference type="InParanoid" id="A0A1D6KF08"/>
<dbReference type="AlphaFoldDB" id="A0A1D6KF08"/>
<accession>A0A1D6KF08</accession>
<protein>
    <submittedName>
        <fullName evidence="2">Uncharacterized protein</fullName>
    </submittedName>
</protein>
<dbReference type="SUPFAM" id="SSF56112">
    <property type="entry name" value="Protein kinase-like (PK-like)"/>
    <property type="match status" value="1"/>
</dbReference>
<dbReference type="ExpressionAtlas" id="A0A1D6KF08">
    <property type="expression patterns" value="baseline"/>
</dbReference>
<feature type="region of interest" description="Disordered" evidence="1">
    <location>
        <begin position="46"/>
        <end position="84"/>
    </location>
</feature>
<feature type="compositionally biased region" description="Basic and acidic residues" evidence="1">
    <location>
        <begin position="58"/>
        <end position="72"/>
    </location>
</feature>
<evidence type="ECO:0000256" key="1">
    <source>
        <dbReference type="SAM" id="MobiDB-lite"/>
    </source>
</evidence>
<gene>
    <name evidence="2" type="ORF">ZEAMMB73_Zm00001d030927</name>
</gene>
<reference evidence="2" key="1">
    <citation type="submission" date="2015-12" db="EMBL/GenBank/DDBJ databases">
        <title>Update maize B73 reference genome by single molecule sequencing technologies.</title>
        <authorList>
            <consortium name="Maize Genome Sequencing Project"/>
            <person name="Ware D."/>
        </authorList>
    </citation>
    <scope>NUCLEOTIDE SEQUENCE [LARGE SCALE GENOMIC DNA]</scope>
    <source>
        <tissue evidence="2">Seedling</tissue>
    </source>
</reference>
<dbReference type="Gene3D" id="3.30.200.20">
    <property type="entry name" value="Phosphorylase Kinase, domain 1"/>
    <property type="match status" value="1"/>
</dbReference>
<sequence length="156" mass="17185">MVGRGSLGTVYRAVLSDGRMVAVKRLHDSFRMVAVQLRRVGPGGADWQGAYTAPAARRAQEGRGGDEPEPPRRPALCLQPPWRPRSPAGFPLLLPLPVIERERPDVTFFDSVDVDLNESPRPSDELAPGAIRVVIYFGLDPNTNEEIVEETPYIKA</sequence>
<name>A0A1D6KF08_MAIZE</name>